<dbReference type="Proteomes" id="UP001188597">
    <property type="component" value="Unassembled WGS sequence"/>
</dbReference>
<evidence type="ECO:0000256" key="1">
    <source>
        <dbReference type="SAM" id="Phobius"/>
    </source>
</evidence>
<proteinExistence type="predicted"/>
<protein>
    <submittedName>
        <fullName evidence="2">Uncharacterized protein</fullName>
    </submittedName>
</protein>
<accession>A0AA88UYG4</accession>
<reference evidence="2" key="1">
    <citation type="submission" date="2022-12" db="EMBL/GenBank/DDBJ databases">
        <title>Draft genome assemblies for two species of Escallonia (Escalloniales).</title>
        <authorList>
            <person name="Chanderbali A."/>
            <person name="Dervinis C."/>
            <person name="Anghel I."/>
            <person name="Soltis D."/>
            <person name="Soltis P."/>
            <person name="Zapata F."/>
        </authorList>
    </citation>
    <scope>NUCLEOTIDE SEQUENCE</scope>
    <source>
        <strain evidence="2">UCBG64.0493</strain>
        <tissue evidence="2">Leaf</tissue>
    </source>
</reference>
<keyword evidence="1" id="KW-0812">Transmembrane</keyword>
<keyword evidence="3" id="KW-1185">Reference proteome</keyword>
<dbReference type="PANTHER" id="PTHR36374">
    <property type="entry name" value="OS01G0969000 PROTEIN"/>
    <property type="match status" value="1"/>
</dbReference>
<sequence>MADGAIVRKDDQPNTKQQLPLFSLFSKALQPFIAAPPPPTGAAPKPATDVLETCPKAANKYSDEPKPNGVKFIRSTVPPLKLEAEIEGRETNPALLWQVYAVGGFFILRWVWARWNERRRPSDENPAPEDD</sequence>
<gene>
    <name evidence="2" type="ORF">RJ639_024173</name>
</gene>
<dbReference type="EMBL" id="JAVXUP010003752">
    <property type="protein sequence ID" value="KAK2998221.1"/>
    <property type="molecule type" value="Genomic_DNA"/>
</dbReference>
<feature type="transmembrane region" description="Helical" evidence="1">
    <location>
        <begin position="95"/>
        <end position="112"/>
    </location>
</feature>
<dbReference type="PANTHER" id="PTHR36374:SF1">
    <property type="entry name" value="OS01G0969000 PROTEIN"/>
    <property type="match status" value="1"/>
</dbReference>
<evidence type="ECO:0000313" key="2">
    <source>
        <dbReference type="EMBL" id="KAK2998221.1"/>
    </source>
</evidence>
<dbReference type="AlphaFoldDB" id="A0AA88UYG4"/>
<dbReference type="GO" id="GO:0009507">
    <property type="term" value="C:chloroplast"/>
    <property type="evidence" value="ECO:0007669"/>
    <property type="project" value="TreeGrafter"/>
</dbReference>
<keyword evidence="1" id="KW-1133">Transmembrane helix</keyword>
<keyword evidence="1" id="KW-0472">Membrane</keyword>
<name>A0AA88UYG4_9ASTE</name>
<comment type="caution">
    <text evidence="2">The sequence shown here is derived from an EMBL/GenBank/DDBJ whole genome shotgun (WGS) entry which is preliminary data.</text>
</comment>
<evidence type="ECO:0000313" key="3">
    <source>
        <dbReference type="Proteomes" id="UP001188597"/>
    </source>
</evidence>
<organism evidence="2 3">
    <name type="scientific">Escallonia herrerae</name>
    <dbReference type="NCBI Taxonomy" id="1293975"/>
    <lineage>
        <taxon>Eukaryota</taxon>
        <taxon>Viridiplantae</taxon>
        <taxon>Streptophyta</taxon>
        <taxon>Embryophyta</taxon>
        <taxon>Tracheophyta</taxon>
        <taxon>Spermatophyta</taxon>
        <taxon>Magnoliopsida</taxon>
        <taxon>eudicotyledons</taxon>
        <taxon>Gunneridae</taxon>
        <taxon>Pentapetalae</taxon>
        <taxon>asterids</taxon>
        <taxon>campanulids</taxon>
        <taxon>Escalloniales</taxon>
        <taxon>Escalloniaceae</taxon>
        <taxon>Escallonia</taxon>
    </lineage>
</organism>